<evidence type="ECO:0000256" key="11">
    <source>
        <dbReference type="ARBA" id="ARBA00023170"/>
    </source>
</evidence>
<comment type="caution">
    <text evidence="15">The sequence shown here is derived from an EMBL/GenBank/DDBJ whole genome shotgun (WGS) entry which is preliminary data.</text>
</comment>
<dbReference type="EMBL" id="JADFTS010000002">
    <property type="protein sequence ID" value="KAF9618384.1"/>
    <property type="molecule type" value="Genomic_DNA"/>
</dbReference>
<comment type="subcellular location">
    <subcellularLocation>
        <location evidence="1">Cell membrane</location>
        <topology evidence="1">Single-pass type I membrane protein</topology>
    </subcellularLocation>
</comment>
<dbReference type="InterPro" id="IPR036188">
    <property type="entry name" value="FAD/NAD-bd_sf"/>
</dbReference>
<evidence type="ECO:0000256" key="9">
    <source>
        <dbReference type="ARBA" id="ARBA00022989"/>
    </source>
</evidence>
<evidence type="ECO:0000313" key="15">
    <source>
        <dbReference type="EMBL" id="KAF9618384.1"/>
    </source>
</evidence>
<feature type="domain" description="Protein kinase" evidence="14">
    <location>
        <begin position="1"/>
        <end position="279"/>
    </location>
</feature>
<name>A0A835M960_9MAGN</name>
<evidence type="ECO:0000256" key="12">
    <source>
        <dbReference type="ARBA" id="ARBA00023180"/>
    </source>
</evidence>
<gene>
    <name evidence="15" type="ORF">IFM89_001107</name>
</gene>
<keyword evidence="5" id="KW-0812">Transmembrane</keyword>
<keyword evidence="16" id="KW-1185">Reference proteome</keyword>
<dbReference type="Proteomes" id="UP000631114">
    <property type="component" value="Unassembled WGS sequence"/>
</dbReference>
<keyword evidence="6" id="KW-0732">Signal</keyword>
<dbReference type="Pfam" id="PF00069">
    <property type="entry name" value="Pkinase"/>
    <property type="match status" value="1"/>
</dbReference>
<feature type="region of interest" description="Disordered" evidence="13">
    <location>
        <begin position="280"/>
        <end position="310"/>
    </location>
</feature>
<proteinExistence type="inferred from homology"/>
<evidence type="ECO:0000259" key="14">
    <source>
        <dbReference type="PROSITE" id="PS50011"/>
    </source>
</evidence>
<dbReference type="OrthoDB" id="4062651at2759"/>
<dbReference type="PRINTS" id="PR00368">
    <property type="entry name" value="FADPNR"/>
</dbReference>
<evidence type="ECO:0000256" key="6">
    <source>
        <dbReference type="ARBA" id="ARBA00022729"/>
    </source>
</evidence>
<evidence type="ECO:0000256" key="10">
    <source>
        <dbReference type="ARBA" id="ARBA00023136"/>
    </source>
</evidence>
<protein>
    <recommendedName>
        <fullName evidence="14">Protein kinase domain-containing protein</fullName>
    </recommendedName>
</protein>
<evidence type="ECO:0000256" key="4">
    <source>
        <dbReference type="ARBA" id="ARBA00022475"/>
    </source>
</evidence>
<evidence type="ECO:0000256" key="7">
    <source>
        <dbReference type="ARBA" id="ARBA00022741"/>
    </source>
</evidence>
<dbReference type="GO" id="GO:0004672">
    <property type="term" value="F:protein kinase activity"/>
    <property type="evidence" value="ECO:0007669"/>
    <property type="project" value="InterPro"/>
</dbReference>
<keyword evidence="9" id="KW-1133">Transmembrane helix</keyword>
<keyword evidence="10" id="KW-0472">Membrane</keyword>
<dbReference type="AlphaFoldDB" id="A0A835M960"/>
<dbReference type="FunFam" id="1.10.510.10:FF:000240">
    <property type="entry name" value="Lectin-domain containing receptor kinase A4.3"/>
    <property type="match status" value="1"/>
</dbReference>
<dbReference type="GO" id="GO:0005886">
    <property type="term" value="C:plasma membrane"/>
    <property type="evidence" value="ECO:0007669"/>
    <property type="project" value="UniProtKB-SubCell"/>
</dbReference>
<dbReference type="Gene3D" id="1.10.510.10">
    <property type="entry name" value="Transferase(Phosphotransferase) domain 1"/>
    <property type="match status" value="1"/>
</dbReference>
<keyword evidence="4" id="KW-1003">Cell membrane</keyword>
<reference evidence="15 16" key="1">
    <citation type="submission" date="2020-10" db="EMBL/GenBank/DDBJ databases">
        <title>The Coptis chinensis genome and diversification of protoberbering-type alkaloids.</title>
        <authorList>
            <person name="Wang B."/>
            <person name="Shu S."/>
            <person name="Song C."/>
            <person name="Liu Y."/>
        </authorList>
    </citation>
    <scope>NUCLEOTIDE SEQUENCE [LARGE SCALE GENOMIC DNA]</scope>
    <source>
        <strain evidence="15">HL-2020</strain>
        <tissue evidence="15">Leaf</tissue>
    </source>
</reference>
<evidence type="ECO:0000256" key="8">
    <source>
        <dbReference type="ARBA" id="ARBA00022840"/>
    </source>
</evidence>
<keyword evidence="11" id="KW-0675">Receptor</keyword>
<dbReference type="GO" id="GO:0016491">
    <property type="term" value="F:oxidoreductase activity"/>
    <property type="evidence" value="ECO:0007669"/>
    <property type="project" value="InterPro"/>
</dbReference>
<dbReference type="GO" id="GO:0002229">
    <property type="term" value="P:defense response to oomycetes"/>
    <property type="evidence" value="ECO:0007669"/>
    <property type="project" value="UniProtKB-ARBA"/>
</dbReference>
<dbReference type="InterPro" id="IPR011009">
    <property type="entry name" value="Kinase-like_dom_sf"/>
</dbReference>
<dbReference type="Pfam" id="PF07992">
    <property type="entry name" value="Pyr_redox_2"/>
    <property type="match status" value="1"/>
</dbReference>
<dbReference type="SUPFAM" id="SSF56112">
    <property type="entry name" value="Protein kinase-like (PK-like)"/>
    <property type="match status" value="1"/>
</dbReference>
<keyword evidence="12" id="KW-0325">Glycoprotein</keyword>
<evidence type="ECO:0000256" key="5">
    <source>
        <dbReference type="ARBA" id="ARBA00022692"/>
    </source>
</evidence>
<keyword evidence="7" id="KW-0547">Nucleotide-binding</keyword>
<sequence length="326" mass="36278">MEFQTYAEESPEAILKAQDGSLSLKTNEETLDGFSHIMFATGRRPNTKDQIAYYLIVSFQVDEYSRTSVPSIWAVGDATDRLNLTPVAWKNYANLGFEVQDSIRLGVGTVLYAQRVESVCCDRDIKSSNVMLDEDFNAKLGDFRLARFADHERGLNTTKIAGTLDYMAPECVVTGKAGKESDVYSFGVVALEIACGRRTVEHKEEENKGGLVAWVWELYGSGKHLEAADNRLSMEYDKQQMERLIVVGLWCASLDHTQRPSLREVFNVLSSQTDPVPNLPSKMLVPTYASSSNASDQQRNPNPNSLDSGKSTLCSTHALFLNLVPR</sequence>
<accession>A0A835M960</accession>
<dbReference type="InterPro" id="IPR000719">
    <property type="entry name" value="Prot_kinase_dom"/>
</dbReference>
<dbReference type="InterPro" id="IPR023753">
    <property type="entry name" value="FAD/NAD-binding_dom"/>
</dbReference>
<evidence type="ECO:0000256" key="2">
    <source>
        <dbReference type="ARBA" id="ARBA00008536"/>
    </source>
</evidence>
<feature type="compositionally biased region" description="Polar residues" evidence="13">
    <location>
        <begin position="288"/>
        <end position="310"/>
    </location>
</feature>
<comment type="similarity">
    <text evidence="2">In the N-terminal section; belongs to the leguminous lectin family.</text>
</comment>
<dbReference type="Gene3D" id="3.50.50.60">
    <property type="entry name" value="FAD/NAD(P)-binding domain"/>
    <property type="match status" value="2"/>
</dbReference>
<dbReference type="PANTHER" id="PTHR27007">
    <property type="match status" value="1"/>
</dbReference>
<evidence type="ECO:0000256" key="3">
    <source>
        <dbReference type="ARBA" id="ARBA00010217"/>
    </source>
</evidence>
<dbReference type="SUPFAM" id="SSF51905">
    <property type="entry name" value="FAD/NAD(P)-binding domain"/>
    <property type="match status" value="1"/>
</dbReference>
<dbReference type="PROSITE" id="PS50011">
    <property type="entry name" value="PROTEIN_KINASE_DOM"/>
    <property type="match status" value="1"/>
</dbReference>
<dbReference type="InterPro" id="IPR050528">
    <property type="entry name" value="L-type_Lectin-RKs"/>
</dbReference>
<dbReference type="SMART" id="SM00220">
    <property type="entry name" value="S_TKc"/>
    <property type="match status" value="1"/>
</dbReference>
<dbReference type="GO" id="GO:0005524">
    <property type="term" value="F:ATP binding"/>
    <property type="evidence" value="ECO:0007669"/>
    <property type="project" value="UniProtKB-KW"/>
</dbReference>
<organism evidence="15 16">
    <name type="scientific">Coptis chinensis</name>
    <dbReference type="NCBI Taxonomy" id="261450"/>
    <lineage>
        <taxon>Eukaryota</taxon>
        <taxon>Viridiplantae</taxon>
        <taxon>Streptophyta</taxon>
        <taxon>Embryophyta</taxon>
        <taxon>Tracheophyta</taxon>
        <taxon>Spermatophyta</taxon>
        <taxon>Magnoliopsida</taxon>
        <taxon>Ranunculales</taxon>
        <taxon>Ranunculaceae</taxon>
        <taxon>Coptidoideae</taxon>
        <taxon>Coptis</taxon>
    </lineage>
</organism>
<keyword evidence="8" id="KW-0067">ATP-binding</keyword>
<evidence type="ECO:0000256" key="13">
    <source>
        <dbReference type="SAM" id="MobiDB-lite"/>
    </source>
</evidence>
<evidence type="ECO:0000313" key="16">
    <source>
        <dbReference type="Proteomes" id="UP000631114"/>
    </source>
</evidence>
<evidence type="ECO:0000256" key="1">
    <source>
        <dbReference type="ARBA" id="ARBA00004251"/>
    </source>
</evidence>
<comment type="similarity">
    <text evidence="3">In the C-terminal section; belongs to the protein kinase superfamily. Ser/Thr protein kinase family.</text>
</comment>